<evidence type="ECO:0000313" key="2">
    <source>
        <dbReference type="EMBL" id="KZP08904.1"/>
    </source>
</evidence>
<keyword evidence="1" id="KW-0812">Transmembrane</keyword>
<feature type="transmembrane region" description="Helical" evidence="1">
    <location>
        <begin position="109"/>
        <end position="128"/>
    </location>
</feature>
<protein>
    <recommendedName>
        <fullName evidence="4">DUF1774-domain-containing protein</fullName>
    </recommendedName>
</protein>
<accession>A0A165XU85</accession>
<dbReference type="AlphaFoldDB" id="A0A165XU85"/>
<feature type="transmembrane region" description="Helical" evidence="1">
    <location>
        <begin position="50"/>
        <end position="71"/>
    </location>
</feature>
<dbReference type="OrthoDB" id="2332199at2759"/>
<keyword evidence="1" id="KW-0472">Membrane</keyword>
<feature type="transmembrane region" description="Helical" evidence="1">
    <location>
        <begin position="12"/>
        <end position="30"/>
    </location>
</feature>
<evidence type="ECO:0008006" key="4">
    <source>
        <dbReference type="Google" id="ProtNLM"/>
    </source>
</evidence>
<evidence type="ECO:0000313" key="3">
    <source>
        <dbReference type="Proteomes" id="UP000076532"/>
    </source>
</evidence>
<reference evidence="2 3" key="1">
    <citation type="journal article" date="2016" name="Mol. Biol. Evol.">
        <title>Comparative Genomics of Early-Diverging Mushroom-Forming Fungi Provides Insights into the Origins of Lignocellulose Decay Capabilities.</title>
        <authorList>
            <person name="Nagy L.G."/>
            <person name="Riley R."/>
            <person name="Tritt A."/>
            <person name="Adam C."/>
            <person name="Daum C."/>
            <person name="Floudas D."/>
            <person name="Sun H."/>
            <person name="Yadav J.S."/>
            <person name="Pangilinan J."/>
            <person name="Larsson K.H."/>
            <person name="Matsuura K."/>
            <person name="Barry K."/>
            <person name="Labutti K."/>
            <person name="Kuo R."/>
            <person name="Ohm R.A."/>
            <person name="Bhattacharya S.S."/>
            <person name="Shirouzu T."/>
            <person name="Yoshinaga Y."/>
            <person name="Martin F.M."/>
            <person name="Grigoriev I.V."/>
            <person name="Hibbett D.S."/>
        </authorList>
    </citation>
    <scope>NUCLEOTIDE SEQUENCE [LARGE SCALE GENOMIC DNA]</scope>
    <source>
        <strain evidence="2 3">CBS 109695</strain>
    </source>
</reference>
<gene>
    <name evidence="2" type="ORF">FIBSPDRAFT_874066</name>
</gene>
<proteinExistence type="predicted"/>
<keyword evidence="3" id="KW-1185">Reference proteome</keyword>
<organism evidence="2 3">
    <name type="scientific">Athelia psychrophila</name>
    <dbReference type="NCBI Taxonomy" id="1759441"/>
    <lineage>
        <taxon>Eukaryota</taxon>
        <taxon>Fungi</taxon>
        <taxon>Dikarya</taxon>
        <taxon>Basidiomycota</taxon>
        <taxon>Agaricomycotina</taxon>
        <taxon>Agaricomycetes</taxon>
        <taxon>Agaricomycetidae</taxon>
        <taxon>Atheliales</taxon>
        <taxon>Atheliaceae</taxon>
        <taxon>Athelia</taxon>
    </lineage>
</organism>
<feature type="transmembrane region" description="Helical" evidence="1">
    <location>
        <begin position="134"/>
        <end position="156"/>
    </location>
</feature>
<keyword evidence="1" id="KW-1133">Transmembrane helix</keyword>
<name>A0A165XU85_9AGAM</name>
<sequence length="285" mass="30654">MVNPQLVRARILALGSFIINFSCQLYGSLAKPNMKDIADANHYAFSPHPYFIAAFFSFQALFQLYWIAGLFKAKLASPSPKYEHRVTLGSEVPGVNAYAEGEPEPAQMAYVPIYALGNLCIAGWMVFWMQENFWASQTLVVINSTVQLYAVLSLLSPSSPFRISTQNWKTHLVANTFAGVGVLDFIDNGGVALKLQGPPSAAVQAATVAAFLVLHLVSRASPDPTFTLCLAYDVLGLWAGHPGEGSWRWILAGLAAVLGVGAATQLRSAKTTATGGESVVVSQDQ</sequence>
<dbReference type="Proteomes" id="UP000076532">
    <property type="component" value="Unassembled WGS sequence"/>
</dbReference>
<dbReference type="EMBL" id="KV417711">
    <property type="protein sequence ID" value="KZP08904.1"/>
    <property type="molecule type" value="Genomic_DNA"/>
</dbReference>
<evidence type="ECO:0000256" key="1">
    <source>
        <dbReference type="SAM" id="Phobius"/>
    </source>
</evidence>